<accession>A0A182PN31</accession>
<feature type="chain" id="PRO_5008131569" description="Chitin-binding type-2 domain-containing protein" evidence="6">
    <location>
        <begin position="25"/>
        <end position="238"/>
    </location>
</feature>
<dbReference type="AlphaFoldDB" id="A0A182PN31"/>
<dbReference type="PANTHER" id="PTHR23301:SF0">
    <property type="entry name" value="CHITIN-BINDING TYPE-2 DOMAIN-CONTAINING PROTEIN-RELATED"/>
    <property type="match status" value="1"/>
</dbReference>
<evidence type="ECO:0000313" key="9">
    <source>
        <dbReference type="Proteomes" id="UP000075885"/>
    </source>
</evidence>
<keyword evidence="2 6" id="KW-0732">Signal</keyword>
<name>A0A182PN31_9DIPT</name>
<evidence type="ECO:0000256" key="5">
    <source>
        <dbReference type="ARBA" id="ARBA00023180"/>
    </source>
</evidence>
<feature type="signal peptide" evidence="6">
    <location>
        <begin position="1"/>
        <end position="24"/>
    </location>
</feature>
<evidence type="ECO:0000256" key="3">
    <source>
        <dbReference type="ARBA" id="ARBA00022737"/>
    </source>
</evidence>
<dbReference type="InterPro" id="IPR036508">
    <property type="entry name" value="Chitin-bd_dom_sf"/>
</dbReference>
<dbReference type="SMART" id="SM00494">
    <property type="entry name" value="ChtBD2"/>
    <property type="match status" value="3"/>
</dbReference>
<dbReference type="PROSITE" id="PS50940">
    <property type="entry name" value="CHIT_BIND_II"/>
    <property type="match status" value="3"/>
</dbReference>
<dbReference type="EnsemblMetazoa" id="AEPI008355-RA">
    <property type="protein sequence ID" value="AEPI008355-PA"/>
    <property type="gene ID" value="AEPI008355"/>
</dbReference>
<feature type="domain" description="Chitin-binding type-2" evidence="7">
    <location>
        <begin position="28"/>
        <end position="84"/>
    </location>
</feature>
<dbReference type="Proteomes" id="UP000075885">
    <property type="component" value="Unassembled WGS sequence"/>
</dbReference>
<evidence type="ECO:0000259" key="7">
    <source>
        <dbReference type="PROSITE" id="PS50940"/>
    </source>
</evidence>
<reference evidence="8" key="2">
    <citation type="submission" date="2020-05" db="UniProtKB">
        <authorList>
            <consortium name="EnsemblMetazoa"/>
        </authorList>
    </citation>
    <scope>IDENTIFICATION</scope>
    <source>
        <strain evidence="8">Epiroticus2</strain>
    </source>
</reference>
<evidence type="ECO:0000313" key="8">
    <source>
        <dbReference type="EnsemblMetazoa" id="AEPI008355-PA"/>
    </source>
</evidence>
<dbReference type="GO" id="GO:0008061">
    <property type="term" value="F:chitin binding"/>
    <property type="evidence" value="ECO:0007669"/>
    <property type="project" value="UniProtKB-KW"/>
</dbReference>
<evidence type="ECO:0000256" key="2">
    <source>
        <dbReference type="ARBA" id="ARBA00022729"/>
    </source>
</evidence>
<keyword evidence="9" id="KW-1185">Reference proteome</keyword>
<feature type="domain" description="Chitin-binding type-2" evidence="7">
    <location>
        <begin position="178"/>
        <end position="234"/>
    </location>
</feature>
<dbReference type="InterPro" id="IPR051940">
    <property type="entry name" value="Chitin_bind-dev_reg"/>
</dbReference>
<keyword evidence="4" id="KW-1015">Disulfide bond</keyword>
<dbReference type="GO" id="GO:0005576">
    <property type="term" value="C:extracellular region"/>
    <property type="evidence" value="ECO:0007669"/>
    <property type="project" value="InterPro"/>
</dbReference>
<keyword evidence="1" id="KW-0147">Chitin-binding</keyword>
<evidence type="ECO:0000256" key="4">
    <source>
        <dbReference type="ARBA" id="ARBA00023157"/>
    </source>
</evidence>
<evidence type="ECO:0000256" key="6">
    <source>
        <dbReference type="SAM" id="SignalP"/>
    </source>
</evidence>
<protein>
    <recommendedName>
        <fullName evidence="7">Chitin-binding type-2 domain-containing protein</fullName>
    </recommendedName>
</protein>
<sequence length="238" mass="26379">MASVDVLIVVLLSSAFLWNSPVHGVDLSSVCKGLKFGTYPHPNDCQQYVLCVLGNPVLLSCPGGYVFHPEVQFCVQESQYHCNVTDTTASPEVTTTTTPEPSTTLVPECDHRPSWESFFCDDARRTLVANPMNCTQYIHCQLKVPSNQLCRNGTVFNDLYQDCLPGDRETCTLASVREDFCRNRTDGAYAHPFLCNRFVMCVRGELQLESCPPFYVFDPSAGHCVKGSAVTCSSLLKQ</sequence>
<organism evidence="8 9">
    <name type="scientific">Anopheles epiroticus</name>
    <dbReference type="NCBI Taxonomy" id="199890"/>
    <lineage>
        <taxon>Eukaryota</taxon>
        <taxon>Metazoa</taxon>
        <taxon>Ecdysozoa</taxon>
        <taxon>Arthropoda</taxon>
        <taxon>Hexapoda</taxon>
        <taxon>Insecta</taxon>
        <taxon>Pterygota</taxon>
        <taxon>Neoptera</taxon>
        <taxon>Endopterygota</taxon>
        <taxon>Diptera</taxon>
        <taxon>Nematocera</taxon>
        <taxon>Culicoidea</taxon>
        <taxon>Culicidae</taxon>
        <taxon>Anophelinae</taxon>
        <taxon>Anopheles</taxon>
    </lineage>
</organism>
<dbReference type="VEuPathDB" id="VectorBase:AEPI008355"/>
<dbReference type="PANTHER" id="PTHR23301">
    <property type="entry name" value="CHITIN BINDING PERITROPHIN-A"/>
    <property type="match status" value="1"/>
</dbReference>
<feature type="domain" description="Chitin-binding type-2" evidence="7">
    <location>
        <begin position="117"/>
        <end position="173"/>
    </location>
</feature>
<evidence type="ECO:0000256" key="1">
    <source>
        <dbReference type="ARBA" id="ARBA00022669"/>
    </source>
</evidence>
<proteinExistence type="predicted"/>
<dbReference type="Pfam" id="PF01607">
    <property type="entry name" value="CBM_14"/>
    <property type="match status" value="3"/>
</dbReference>
<keyword evidence="3" id="KW-0677">Repeat</keyword>
<keyword evidence="5" id="KW-0325">Glycoprotein</keyword>
<dbReference type="STRING" id="199890.A0A182PN31"/>
<reference evidence="9" key="1">
    <citation type="submission" date="2013-03" db="EMBL/GenBank/DDBJ databases">
        <title>The Genome Sequence of Anopheles epiroticus epiroticus2.</title>
        <authorList>
            <consortium name="The Broad Institute Genomics Platform"/>
            <person name="Neafsey D.E."/>
            <person name="Howell P."/>
            <person name="Walker B."/>
            <person name="Young S.K."/>
            <person name="Zeng Q."/>
            <person name="Gargeya S."/>
            <person name="Fitzgerald M."/>
            <person name="Haas B."/>
            <person name="Abouelleil A."/>
            <person name="Allen A.W."/>
            <person name="Alvarado L."/>
            <person name="Arachchi H.M."/>
            <person name="Berlin A.M."/>
            <person name="Chapman S.B."/>
            <person name="Gainer-Dewar J."/>
            <person name="Goldberg J."/>
            <person name="Griggs A."/>
            <person name="Gujja S."/>
            <person name="Hansen M."/>
            <person name="Howarth C."/>
            <person name="Imamovic A."/>
            <person name="Ireland A."/>
            <person name="Larimer J."/>
            <person name="McCowan C."/>
            <person name="Murphy C."/>
            <person name="Pearson M."/>
            <person name="Poon T.W."/>
            <person name="Priest M."/>
            <person name="Roberts A."/>
            <person name="Saif S."/>
            <person name="Shea T."/>
            <person name="Sisk P."/>
            <person name="Sykes S."/>
            <person name="Wortman J."/>
            <person name="Nusbaum C."/>
            <person name="Birren B."/>
        </authorList>
    </citation>
    <scope>NUCLEOTIDE SEQUENCE [LARGE SCALE GENOMIC DNA]</scope>
    <source>
        <strain evidence="9">Epiroticus2</strain>
    </source>
</reference>
<dbReference type="SUPFAM" id="SSF57625">
    <property type="entry name" value="Invertebrate chitin-binding proteins"/>
    <property type="match status" value="3"/>
</dbReference>
<dbReference type="InterPro" id="IPR002557">
    <property type="entry name" value="Chitin-bd_dom"/>
</dbReference>
<dbReference type="Gene3D" id="2.170.140.10">
    <property type="entry name" value="Chitin binding domain"/>
    <property type="match status" value="3"/>
</dbReference>